<feature type="region of interest" description="Disordered" evidence="1">
    <location>
        <begin position="727"/>
        <end position="746"/>
    </location>
</feature>
<feature type="region of interest" description="Disordered" evidence="1">
    <location>
        <begin position="556"/>
        <end position="577"/>
    </location>
</feature>
<feature type="compositionally biased region" description="Basic residues" evidence="1">
    <location>
        <begin position="314"/>
        <end position="332"/>
    </location>
</feature>
<gene>
    <name evidence="2" type="ORF">SAPINGB_P001346</name>
</gene>
<dbReference type="AlphaFoldDB" id="A0A5E8BBF1"/>
<dbReference type="RefSeq" id="XP_031851960.1">
    <property type="nucleotide sequence ID" value="XM_031996069.1"/>
</dbReference>
<name>A0A5E8BBF1_9ASCO</name>
<evidence type="ECO:0000313" key="2">
    <source>
        <dbReference type="EMBL" id="VVT46705.1"/>
    </source>
</evidence>
<feature type="region of interest" description="Disordered" evidence="1">
    <location>
        <begin position="312"/>
        <end position="340"/>
    </location>
</feature>
<feature type="compositionally biased region" description="Low complexity" evidence="1">
    <location>
        <begin position="702"/>
        <end position="711"/>
    </location>
</feature>
<dbReference type="GeneID" id="43580169"/>
<feature type="compositionally biased region" description="Polar residues" evidence="1">
    <location>
        <begin position="561"/>
        <end position="576"/>
    </location>
</feature>
<proteinExistence type="predicted"/>
<evidence type="ECO:0000313" key="3">
    <source>
        <dbReference type="Proteomes" id="UP000398389"/>
    </source>
</evidence>
<dbReference type="OrthoDB" id="10691538at2759"/>
<feature type="compositionally biased region" description="Low complexity" evidence="1">
    <location>
        <begin position="967"/>
        <end position="979"/>
    </location>
</feature>
<reference evidence="2 3" key="1">
    <citation type="submission" date="2019-09" db="EMBL/GenBank/DDBJ databases">
        <authorList>
            <person name="Brejova B."/>
        </authorList>
    </citation>
    <scope>NUCLEOTIDE SEQUENCE [LARGE SCALE GENOMIC DNA]</scope>
</reference>
<dbReference type="EMBL" id="CABVLU010000001">
    <property type="protein sequence ID" value="VVT46705.1"/>
    <property type="molecule type" value="Genomic_DNA"/>
</dbReference>
<sequence>MFGSNPFGECPESVPVNFELICFDTDQLIRDMSMFLNFVLKLDIYDLRTQLKENVYGGHGYSIQKYYYLINYYKVPFHSLEYVVPSAVFPSFGKEQQSIYILNLSTAVIYLCFAQPFIPYDYNDLIEQESLGEVPISPLKYNDLFSLSDAIPSCFLLLKNEQEQEQEQEHETDFDISPDHWIISTWVETITQLCLAKIHKNIHERIQQSLPNSGIVFFTKMMELVNDEFSVLKGFPAAQERVTEITDRLNSNLKAGSGNLMDVAIELSEDYPFKRFIGQMFTVLQKAYDELKQNASAYLVDSKISCDKVYNSDKRKKRKKNRDQYREKKRSKSLKDVVSDFDSHHLQPESNIKLTGFQVENPTSQISENNLEASSLKKIDNISSFLSSVKSPNNPFPNDKNVPSYTTNGSEISSVKVNETIHVWKSDNNTQKLSSLNQNRQTDIANSVKEIFNQDFSLIEKGKRICAENELNDTTQAQKVGSSKTLDKIKYAETLQSKTLSKSKLFRDPISKEQAAQKQKPNKLADINKSTVIPSAIFEQRALHSKEGLLRHSMSHVENEPSISNPKTSSQRLSKATSDELKIPQYLDKLDIPVGAPYEAWRNAIIKSYTQFLKSTIFEPDINEMQNIHQKVFDRVLSSFQLKITDAFKSPSFEQIINRVSTIMTEVASQYPSQQKITDKPYASNKKPVASKMVQQKSSISKSTITSHTSHPLQSLKGAAPEKINEKFTSGKNTIETSRKSISSSKNIHDRHKIYIIDESDSDNGDVEITGENKRQNPAMSTVSSLRNPLLNISCDKYLFLEDEAKALITSEKKEGLIHNPTISVYFAYFIQKLGKLYGKPSISDKFYVTFINACCREFIKSMTPSQLSLYFETRKISYTFFQARSLSHNNCFSIFFTYQHLPFMKVYRNHELTIITKAVEQCLHIHALAEVTEDISKNPRLVKMYPFYEREATLNPFNSSEGDELGSGSSSLGSSNNSHIPRVRNIPNSLYEVVQRVEEVTRLPKINFSILKESKE</sequence>
<keyword evidence="3" id="KW-1185">Reference proteome</keyword>
<evidence type="ECO:0000256" key="1">
    <source>
        <dbReference type="SAM" id="MobiDB-lite"/>
    </source>
</evidence>
<dbReference type="Proteomes" id="UP000398389">
    <property type="component" value="Unassembled WGS sequence"/>
</dbReference>
<organism evidence="2 3">
    <name type="scientific">Magnusiomyces paraingens</name>
    <dbReference type="NCBI Taxonomy" id="2606893"/>
    <lineage>
        <taxon>Eukaryota</taxon>
        <taxon>Fungi</taxon>
        <taxon>Dikarya</taxon>
        <taxon>Ascomycota</taxon>
        <taxon>Saccharomycotina</taxon>
        <taxon>Dipodascomycetes</taxon>
        <taxon>Dipodascales</taxon>
        <taxon>Dipodascaceae</taxon>
        <taxon>Magnusiomyces</taxon>
    </lineage>
</organism>
<protein>
    <submittedName>
        <fullName evidence="2">Uncharacterized protein</fullName>
    </submittedName>
</protein>
<accession>A0A5E8BBF1</accession>
<feature type="region of interest" description="Disordered" evidence="1">
    <location>
        <begin position="702"/>
        <end position="722"/>
    </location>
</feature>
<feature type="region of interest" description="Disordered" evidence="1">
    <location>
        <begin position="960"/>
        <end position="980"/>
    </location>
</feature>